<keyword evidence="3" id="KW-1185">Reference proteome</keyword>
<accession>A0AAE0YXW0</accession>
<name>A0AAE0YXW0_9GAST</name>
<gene>
    <name evidence="2" type="ORF">RRG08_019554</name>
</gene>
<feature type="compositionally biased region" description="Basic and acidic residues" evidence="1">
    <location>
        <begin position="1"/>
        <end position="16"/>
    </location>
</feature>
<proteinExistence type="predicted"/>
<dbReference type="AlphaFoldDB" id="A0AAE0YXW0"/>
<dbReference type="EMBL" id="JAWDGP010005256">
    <property type="protein sequence ID" value="KAK3758646.1"/>
    <property type="molecule type" value="Genomic_DNA"/>
</dbReference>
<sequence length="115" mass="13180">MSAKDSFSDKADKKSESSIAGSITITQKLRRRKTTKRLFCSKQDLEKEARFEEIEKNICITDRSLPNKYSYCMSTEETPQEGKDNLTPSTCLRRVSINIPEPEARQVKDDVVLMD</sequence>
<comment type="caution">
    <text evidence="2">The sequence shown here is derived from an EMBL/GenBank/DDBJ whole genome shotgun (WGS) entry which is preliminary data.</text>
</comment>
<organism evidence="2 3">
    <name type="scientific">Elysia crispata</name>
    <name type="common">lettuce slug</name>
    <dbReference type="NCBI Taxonomy" id="231223"/>
    <lineage>
        <taxon>Eukaryota</taxon>
        <taxon>Metazoa</taxon>
        <taxon>Spiralia</taxon>
        <taxon>Lophotrochozoa</taxon>
        <taxon>Mollusca</taxon>
        <taxon>Gastropoda</taxon>
        <taxon>Heterobranchia</taxon>
        <taxon>Euthyneura</taxon>
        <taxon>Panpulmonata</taxon>
        <taxon>Sacoglossa</taxon>
        <taxon>Placobranchoidea</taxon>
        <taxon>Plakobranchidae</taxon>
        <taxon>Elysia</taxon>
    </lineage>
</organism>
<dbReference type="Proteomes" id="UP001283361">
    <property type="component" value="Unassembled WGS sequence"/>
</dbReference>
<protein>
    <submittedName>
        <fullName evidence="2">Uncharacterized protein</fullName>
    </submittedName>
</protein>
<evidence type="ECO:0000313" key="2">
    <source>
        <dbReference type="EMBL" id="KAK3758646.1"/>
    </source>
</evidence>
<feature type="region of interest" description="Disordered" evidence="1">
    <location>
        <begin position="1"/>
        <end position="24"/>
    </location>
</feature>
<evidence type="ECO:0000256" key="1">
    <source>
        <dbReference type="SAM" id="MobiDB-lite"/>
    </source>
</evidence>
<reference evidence="2" key="1">
    <citation type="journal article" date="2023" name="G3 (Bethesda)">
        <title>A reference genome for the long-term kleptoplast-retaining sea slug Elysia crispata morphotype clarki.</title>
        <authorList>
            <person name="Eastman K.E."/>
            <person name="Pendleton A.L."/>
            <person name="Shaikh M.A."/>
            <person name="Suttiyut T."/>
            <person name="Ogas R."/>
            <person name="Tomko P."/>
            <person name="Gavelis G."/>
            <person name="Widhalm J.R."/>
            <person name="Wisecaver J.H."/>
        </authorList>
    </citation>
    <scope>NUCLEOTIDE SEQUENCE</scope>
    <source>
        <strain evidence="2">ECLA1</strain>
    </source>
</reference>
<evidence type="ECO:0000313" key="3">
    <source>
        <dbReference type="Proteomes" id="UP001283361"/>
    </source>
</evidence>